<reference evidence="6" key="1">
    <citation type="submission" date="2020-10" db="EMBL/GenBank/DDBJ databases">
        <authorList>
            <person name="Gilroy R."/>
        </authorList>
    </citation>
    <scope>NUCLEOTIDE SEQUENCE</scope>
    <source>
        <strain evidence="6">CHK195-4489</strain>
    </source>
</reference>
<gene>
    <name evidence="6" type="ORF">IAD50_01090</name>
</gene>
<organism evidence="6 7">
    <name type="scientific">Candidatus Egerieisoma faecipullorum</name>
    <dbReference type="NCBI Taxonomy" id="2840963"/>
    <lineage>
        <taxon>Bacteria</taxon>
        <taxon>Bacillati</taxon>
        <taxon>Bacillota</taxon>
        <taxon>Clostridia</taxon>
        <taxon>Eubacteriales</taxon>
        <taxon>Clostridiaceae</taxon>
        <taxon>Clostridiaceae incertae sedis</taxon>
        <taxon>Candidatus Egerieisoma</taxon>
    </lineage>
</organism>
<dbReference type="Gene3D" id="3.90.1150.10">
    <property type="entry name" value="Aspartate Aminotransferase, domain 1"/>
    <property type="match status" value="1"/>
</dbReference>
<comment type="cofactor">
    <cofactor evidence="1 4">
        <name>pyridoxal 5'-phosphate</name>
        <dbReference type="ChEBI" id="CHEBI:597326"/>
    </cofactor>
</comment>
<evidence type="ECO:0000259" key="5">
    <source>
        <dbReference type="Pfam" id="PF00266"/>
    </source>
</evidence>
<dbReference type="InterPro" id="IPR000192">
    <property type="entry name" value="Aminotrans_V_dom"/>
</dbReference>
<dbReference type="AlphaFoldDB" id="A0A9D1I663"/>
<evidence type="ECO:0000256" key="1">
    <source>
        <dbReference type="ARBA" id="ARBA00001933"/>
    </source>
</evidence>
<dbReference type="InterPro" id="IPR020578">
    <property type="entry name" value="Aminotrans_V_PyrdxlP_BS"/>
</dbReference>
<sequence>MIYMDNAATSWPKPKTVRTAINEALDHAGNPGRGTHSYTVWSSMKLNEVRQKLAKLFCIKNSQRIAFTSNATHALNIAVNLCYGQIVTTAMEHNSVLRPVATRGYYHVNEADANGSLDYDRIRRSITELTGAVVMTHASNVTGEVYDVARIGEYCRKKGILFIVDCAQSAGVVPIDVESMCIDVLCFTGHKGLFGIQGTGGIYVADHVRIRPYMSGGTGSHSFLLRQPTEMPDCFEAGTVNTHGIAALGAGLDYVSGIGVGKMQEIHTELWRYFTANARKINGITVYGPEDAGGGMINTGVVSLNVIGHEPGEVSMLLGKEGICTRAGYHCAPLAHKALRTDALGGTVRFSFSHLNTKEEIDTTLYTLKKLFALS</sequence>
<protein>
    <submittedName>
        <fullName evidence="6">Aminotransferase class V-fold PLP-dependent enzyme</fullName>
    </submittedName>
</protein>
<reference evidence="6" key="2">
    <citation type="journal article" date="2021" name="PeerJ">
        <title>Extensive microbial diversity within the chicken gut microbiome revealed by metagenomics and culture.</title>
        <authorList>
            <person name="Gilroy R."/>
            <person name="Ravi A."/>
            <person name="Getino M."/>
            <person name="Pursley I."/>
            <person name="Horton D.L."/>
            <person name="Alikhan N.F."/>
            <person name="Baker D."/>
            <person name="Gharbi K."/>
            <person name="Hall N."/>
            <person name="Watson M."/>
            <person name="Adriaenssens E.M."/>
            <person name="Foster-Nyarko E."/>
            <person name="Jarju S."/>
            <person name="Secka A."/>
            <person name="Antonio M."/>
            <person name="Oren A."/>
            <person name="Chaudhuri R.R."/>
            <person name="La Ragione R."/>
            <person name="Hildebrand F."/>
            <person name="Pallen M.J."/>
        </authorList>
    </citation>
    <scope>NUCLEOTIDE SEQUENCE</scope>
    <source>
        <strain evidence="6">CHK195-4489</strain>
    </source>
</reference>
<dbReference type="InterPro" id="IPR010969">
    <property type="entry name" value="Cys_dSase-rel_unknwn_funct"/>
</dbReference>
<evidence type="ECO:0000313" key="6">
    <source>
        <dbReference type="EMBL" id="HIU28871.1"/>
    </source>
</evidence>
<dbReference type="InterPro" id="IPR015422">
    <property type="entry name" value="PyrdxlP-dep_Trfase_small"/>
</dbReference>
<dbReference type="PANTHER" id="PTHR43586:SF4">
    <property type="entry name" value="ISOPENICILLIN N EPIMERASE"/>
    <property type="match status" value="1"/>
</dbReference>
<evidence type="ECO:0000256" key="4">
    <source>
        <dbReference type="RuleBase" id="RU004504"/>
    </source>
</evidence>
<keyword evidence="6" id="KW-0808">Transferase</keyword>
<dbReference type="SUPFAM" id="SSF53383">
    <property type="entry name" value="PLP-dependent transferases"/>
    <property type="match status" value="1"/>
</dbReference>
<name>A0A9D1I663_9CLOT</name>
<evidence type="ECO:0000256" key="3">
    <source>
        <dbReference type="RuleBase" id="RU004075"/>
    </source>
</evidence>
<dbReference type="InterPro" id="IPR015424">
    <property type="entry name" value="PyrdxlP-dep_Trfase"/>
</dbReference>
<dbReference type="InterPro" id="IPR015421">
    <property type="entry name" value="PyrdxlP-dep_Trfase_major"/>
</dbReference>
<dbReference type="Gene3D" id="3.40.640.10">
    <property type="entry name" value="Type I PLP-dependent aspartate aminotransferase-like (Major domain)"/>
    <property type="match status" value="1"/>
</dbReference>
<evidence type="ECO:0000313" key="7">
    <source>
        <dbReference type="Proteomes" id="UP000824089"/>
    </source>
</evidence>
<dbReference type="PANTHER" id="PTHR43586">
    <property type="entry name" value="CYSTEINE DESULFURASE"/>
    <property type="match status" value="1"/>
</dbReference>
<comment type="similarity">
    <text evidence="3">Belongs to the class-V pyridoxal-phosphate-dependent aminotransferase family.</text>
</comment>
<dbReference type="GO" id="GO:0008483">
    <property type="term" value="F:transaminase activity"/>
    <property type="evidence" value="ECO:0007669"/>
    <property type="project" value="UniProtKB-KW"/>
</dbReference>
<comment type="caution">
    <text evidence="6">The sequence shown here is derived from an EMBL/GenBank/DDBJ whole genome shotgun (WGS) entry which is preliminary data.</text>
</comment>
<dbReference type="EMBL" id="DVMM01000021">
    <property type="protein sequence ID" value="HIU28871.1"/>
    <property type="molecule type" value="Genomic_DNA"/>
</dbReference>
<dbReference type="Pfam" id="PF00266">
    <property type="entry name" value="Aminotran_5"/>
    <property type="match status" value="1"/>
</dbReference>
<proteinExistence type="inferred from homology"/>
<dbReference type="PROSITE" id="PS00595">
    <property type="entry name" value="AA_TRANSFER_CLASS_5"/>
    <property type="match status" value="1"/>
</dbReference>
<dbReference type="Proteomes" id="UP000824089">
    <property type="component" value="Unassembled WGS sequence"/>
</dbReference>
<evidence type="ECO:0000256" key="2">
    <source>
        <dbReference type="ARBA" id="ARBA00022898"/>
    </source>
</evidence>
<dbReference type="NCBIfam" id="TIGR01977">
    <property type="entry name" value="am_tr_V_EF2568"/>
    <property type="match status" value="1"/>
</dbReference>
<keyword evidence="2" id="KW-0663">Pyridoxal phosphate</keyword>
<accession>A0A9D1I663</accession>
<keyword evidence="6" id="KW-0032">Aminotransferase</keyword>
<feature type="domain" description="Aminotransferase class V" evidence="5">
    <location>
        <begin position="2"/>
        <end position="362"/>
    </location>
</feature>